<organism evidence="1 2">
    <name type="scientific">Sphingomonas liriopis</name>
    <dbReference type="NCBI Taxonomy" id="2949094"/>
    <lineage>
        <taxon>Bacteria</taxon>
        <taxon>Pseudomonadati</taxon>
        <taxon>Pseudomonadota</taxon>
        <taxon>Alphaproteobacteria</taxon>
        <taxon>Sphingomonadales</taxon>
        <taxon>Sphingomonadaceae</taxon>
        <taxon>Sphingomonas</taxon>
    </lineage>
</organism>
<dbReference type="RefSeq" id="WP_254289179.1">
    <property type="nucleotide sequence ID" value="NZ_JAMLDY010000010.1"/>
</dbReference>
<dbReference type="SUPFAM" id="SSF55486">
    <property type="entry name" value="Metalloproteases ('zincins'), catalytic domain"/>
    <property type="match status" value="1"/>
</dbReference>
<name>A0A9X2HTH7_9SPHN</name>
<protein>
    <recommendedName>
        <fullName evidence="3">Peptidase M12</fullName>
    </recommendedName>
</protein>
<keyword evidence="2" id="KW-1185">Reference proteome</keyword>
<dbReference type="Gene3D" id="3.40.390.10">
    <property type="entry name" value="Collagenase (Catalytic Domain)"/>
    <property type="match status" value="1"/>
</dbReference>
<evidence type="ECO:0000313" key="2">
    <source>
        <dbReference type="Proteomes" id="UP001139486"/>
    </source>
</evidence>
<gene>
    <name evidence="1" type="ORF">M9979_09815</name>
</gene>
<evidence type="ECO:0008006" key="3">
    <source>
        <dbReference type="Google" id="ProtNLM"/>
    </source>
</evidence>
<dbReference type="AlphaFoldDB" id="A0A9X2HTH7"/>
<dbReference type="Proteomes" id="UP001139486">
    <property type="component" value="Unassembled WGS sequence"/>
</dbReference>
<sequence>MSEPADAPPIACTPKRVKPELFVAAAQNATAINPHNHPGLDPHVVTEGGGPPSRAQIAVLTSKYWGPRGVDLTVGFLDQTSRSFRDTVLRHMNAWANDPRPGVAQANIRFRETGGTADVRIATQPGDGHWSYIGTDIRMIHDTTQPTMNLDGFSAATSEAEFCRVVRHETGHTIGCPHEHMRAELIAQIDVPAAIAFYAENQGWSEDQTRAQVLTPLEAGSLLGTDRPDARSIMCYQIPGTLTKDHQPILGGTDIDVSDYDFIARTYPRPVLLAATAPLAAAAAARRERKEACPDCIVVELPGDIDVRIPPDATQAHIRHVLKALD</sequence>
<dbReference type="GO" id="GO:0008237">
    <property type="term" value="F:metallopeptidase activity"/>
    <property type="evidence" value="ECO:0007669"/>
    <property type="project" value="InterPro"/>
</dbReference>
<proteinExistence type="predicted"/>
<reference evidence="1" key="1">
    <citation type="submission" date="2022-05" db="EMBL/GenBank/DDBJ databases">
        <title>Sphingomonas sp. strain RP10 Genome sequencing and assembly.</title>
        <authorList>
            <person name="Kim I."/>
        </authorList>
    </citation>
    <scope>NUCLEOTIDE SEQUENCE</scope>
    <source>
        <strain evidence="1">RP10</strain>
    </source>
</reference>
<evidence type="ECO:0000313" key="1">
    <source>
        <dbReference type="EMBL" id="MCP3735164.1"/>
    </source>
</evidence>
<dbReference type="EMBL" id="JAMLDY010000010">
    <property type="protein sequence ID" value="MCP3735164.1"/>
    <property type="molecule type" value="Genomic_DNA"/>
</dbReference>
<comment type="caution">
    <text evidence="1">The sequence shown here is derived from an EMBL/GenBank/DDBJ whole genome shotgun (WGS) entry which is preliminary data.</text>
</comment>
<dbReference type="InterPro" id="IPR024079">
    <property type="entry name" value="MetalloPept_cat_dom_sf"/>
</dbReference>
<accession>A0A9X2HTH7</accession>